<gene>
    <name evidence="3" type="ORF">BWR60_10215</name>
</gene>
<comment type="caution">
    <text evidence="3">The sequence shown here is derived from an EMBL/GenBank/DDBJ whole genome shotgun (WGS) entry which is preliminary data.</text>
</comment>
<keyword evidence="2" id="KW-0732">Signal</keyword>
<proteinExistence type="predicted"/>
<dbReference type="EMBL" id="NHON01000014">
    <property type="protein sequence ID" value="OWJ67357.1"/>
    <property type="molecule type" value="Genomic_DNA"/>
</dbReference>
<evidence type="ECO:0000256" key="2">
    <source>
        <dbReference type="SAM" id="SignalP"/>
    </source>
</evidence>
<reference evidence="4" key="1">
    <citation type="submission" date="2017-05" db="EMBL/GenBank/DDBJ databases">
        <authorList>
            <person name="Macchi M."/>
            <person name="Festa S."/>
            <person name="Coppotelli B.M."/>
            <person name="Morelli I.S."/>
        </authorList>
    </citation>
    <scope>NUCLEOTIDE SEQUENCE [LARGE SCALE GENOMIC DNA]</scope>
    <source>
        <strain evidence="4">I</strain>
    </source>
</reference>
<keyword evidence="4" id="KW-1185">Reference proteome</keyword>
<feature type="chain" id="PRO_5013233575" evidence="2">
    <location>
        <begin position="42"/>
        <end position="298"/>
    </location>
</feature>
<evidence type="ECO:0000313" key="3">
    <source>
        <dbReference type="EMBL" id="OWJ67357.1"/>
    </source>
</evidence>
<dbReference type="AlphaFoldDB" id="A0A211ZQI7"/>
<organism evidence="3 4">
    <name type="scientific">Inquilinus limosus</name>
    <dbReference type="NCBI Taxonomy" id="171674"/>
    <lineage>
        <taxon>Bacteria</taxon>
        <taxon>Pseudomonadati</taxon>
        <taxon>Pseudomonadota</taxon>
        <taxon>Alphaproteobacteria</taxon>
        <taxon>Rhodospirillales</taxon>
        <taxon>Rhodospirillaceae</taxon>
        <taxon>Inquilinus</taxon>
    </lineage>
</organism>
<accession>A0A211ZQI7</accession>
<name>A0A211ZQI7_9PROT</name>
<evidence type="ECO:0000256" key="1">
    <source>
        <dbReference type="SAM" id="MobiDB-lite"/>
    </source>
</evidence>
<sequence>MVAADHSGDSMRPESFAFRRRLAPAGLLLAAIALPASGALAQQSAPPGQTIPPADAGAPSNAVPETGPAFRQATTLGRQIFAIDGAAALASATLRRNGVDPQSGGVVGWVTEPAANGILVRFVRRGSQGPEAAYDVTVDAGGAAPVLTRRDGAPLTPDQAAQFAAAQTALGRLEQPCSKTYRPVAFRDPGTRNWRVYALATSEDPGVFMVGGHFRFLVSPDGGRILSGGRLPPPSCLAGQKTAEGHPAVAFMVAEPVSKIPTEVHVFLSLRQNLPLIVVAADGKRWLVAHGTIATMQQ</sequence>
<dbReference type="Proteomes" id="UP000196655">
    <property type="component" value="Unassembled WGS sequence"/>
</dbReference>
<feature type="region of interest" description="Disordered" evidence="1">
    <location>
        <begin position="42"/>
        <end position="68"/>
    </location>
</feature>
<evidence type="ECO:0000313" key="4">
    <source>
        <dbReference type="Proteomes" id="UP000196655"/>
    </source>
</evidence>
<feature type="signal peptide" evidence="2">
    <location>
        <begin position="1"/>
        <end position="41"/>
    </location>
</feature>
<protein>
    <submittedName>
        <fullName evidence="3">Uncharacterized protein</fullName>
    </submittedName>
</protein>